<feature type="transmembrane region" description="Helical" evidence="7">
    <location>
        <begin position="358"/>
        <end position="378"/>
    </location>
</feature>
<feature type="transmembrane region" description="Helical" evidence="7">
    <location>
        <begin position="250"/>
        <end position="267"/>
    </location>
</feature>
<feature type="transmembrane region" description="Helical" evidence="7">
    <location>
        <begin position="61"/>
        <end position="80"/>
    </location>
</feature>
<evidence type="ECO:0000259" key="8">
    <source>
        <dbReference type="Pfam" id="PF06808"/>
    </source>
</evidence>
<keyword evidence="2" id="KW-1003">Cell membrane</keyword>
<dbReference type="NCBIfam" id="TIGR00786">
    <property type="entry name" value="dctM"/>
    <property type="match status" value="1"/>
</dbReference>
<protein>
    <submittedName>
        <fullName evidence="9">Sialic acid TRAP transporter permease protein SiaT</fullName>
    </submittedName>
</protein>
<feature type="transmembrane region" description="Helical" evidence="7">
    <location>
        <begin position="100"/>
        <end position="124"/>
    </location>
</feature>
<feature type="domain" description="TRAP C4-dicarboxylate transport system permease DctM subunit" evidence="8">
    <location>
        <begin position="12"/>
        <end position="425"/>
    </location>
</feature>
<dbReference type="PANTHER" id="PTHR33362">
    <property type="entry name" value="SIALIC ACID TRAP TRANSPORTER PERMEASE PROTEIN SIAT-RELATED"/>
    <property type="match status" value="1"/>
</dbReference>
<feature type="transmembrane region" description="Helical" evidence="7">
    <location>
        <begin position="225"/>
        <end position="244"/>
    </location>
</feature>
<evidence type="ECO:0000256" key="2">
    <source>
        <dbReference type="ARBA" id="ARBA00022475"/>
    </source>
</evidence>
<name>A0A5B8REW3_9ZZZZ</name>
<keyword evidence="3" id="KW-0997">Cell inner membrane</keyword>
<evidence type="ECO:0000256" key="3">
    <source>
        <dbReference type="ARBA" id="ARBA00022519"/>
    </source>
</evidence>
<accession>A0A5B8REW3</accession>
<dbReference type="AlphaFoldDB" id="A0A5B8REW3"/>
<feature type="transmembrane region" description="Helical" evidence="7">
    <location>
        <begin position="321"/>
        <end position="346"/>
    </location>
</feature>
<evidence type="ECO:0000256" key="4">
    <source>
        <dbReference type="ARBA" id="ARBA00022692"/>
    </source>
</evidence>
<sequence length="436" mass="45491">MSHLAIGLIGVAVALSMIALRVPIAVALGSVSIVGVGMMTNAQVAWGLISVTPFDFVGQWALTAAPMFLLMGYICTTTDLTSGLFDAMRVFLSRVPGGLALASVAGCALFAAASGSSTATAAAMSRISVPEMLKHNYDKGLAAGTIAASGTLGSLIPPSVLLILYGVFAQVSVGQLFMAGFIPGVLSALLYMAMISGRVIARPQLAGAVNERPDASEWKAAIRHIWPLPVLIIAILGGIFFGIFSPTEAGAIGAAVSLLLAAVRGTLTWPAVKDAFVSTAVSTISIFIILIGSAFFTRFLALSGVPDAFANTILDVSTNPLWIIFSVAVLYLVLGMLLDPIGLLLLTLPLVLPLVDGAGLNLIWFGILVVKLLEIGLVTPPVGLNVYMVKGSLGDIVTLPQVFKGITWFIVMDIVTIVLLVAFPMLALFLPQLMIR</sequence>
<comment type="subcellular location">
    <subcellularLocation>
        <location evidence="1">Cell inner membrane</location>
        <topology evidence="1">Multi-pass membrane protein</topology>
    </subcellularLocation>
</comment>
<evidence type="ECO:0000256" key="5">
    <source>
        <dbReference type="ARBA" id="ARBA00022989"/>
    </source>
</evidence>
<dbReference type="PANTHER" id="PTHR33362:SF5">
    <property type="entry name" value="C4-DICARBOXYLATE TRAP TRANSPORTER LARGE PERMEASE PROTEIN DCTM"/>
    <property type="match status" value="1"/>
</dbReference>
<evidence type="ECO:0000256" key="6">
    <source>
        <dbReference type="ARBA" id="ARBA00023136"/>
    </source>
</evidence>
<evidence type="ECO:0000256" key="7">
    <source>
        <dbReference type="SAM" id="Phobius"/>
    </source>
</evidence>
<dbReference type="Pfam" id="PF06808">
    <property type="entry name" value="DctM"/>
    <property type="match status" value="1"/>
</dbReference>
<keyword evidence="5 7" id="KW-1133">Transmembrane helix</keyword>
<dbReference type="EMBL" id="MN079122">
    <property type="protein sequence ID" value="QEA06054.1"/>
    <property type="molecule type" value="Genomic_DNA"/>
</dbReference>
<feature type="transmembrane region" description="Helical" evidence="7">
    <location>
        <begin position="406"/>
        <end position="430"/>
    </location>
</feature>
<keyword evidence="6 7" id="KW-0472">Membrane</keyword>
<feature type="transmembrane region" description="Helical" evidence="7">
    <location>
        <begin position="174"/>
        <end position="194"/>
    </location>
</feature>
<reference evidence="9" key="1">
    <citation type="submission" date="2019-06" db="EMBL/GenBank/DDBJ databases">
        <authorList>
            <person name="Murdoch R.W."/>
            <person name="Fathepure B."/>
        </authorList>
    </citation>
    <scope>NUCLEOTIDE SEQUENCE</scope>
</reference>
<gene>
    <name evidence="9" type="primary">siaT</name>
    <name evidence="9" type="ORF">KBTEX_02383</name>
</gene>
<organism evidence="9">
    <name type="scientific">uncultured organism</name>
    <dbReference type="NCBI Taxonomy" id="155900"/>
    <lineage>
        <taxon>unclassified sequences</taxon>
        <taxon>environmental samples</taxon>
    </lineage>
</organism>
<evidence type="ECO:0000256" key="1">
    <source>
        <dbReference type="ARBA" id="ARBA00004429"/>
    </source>
</evidence>
<feature type="transmembrane region" description="Helical" evidence="7">
    <location>
        <begin position="279"/>
        <end position="301"/>
    </location>
</feature>
<dbReference type="InterPro" id="IPR010656">
    <property type="entry name" value="DctM"/>
</dbReference>
<evidence type="ECO:0000313" key="9">
    <source>
        <dbReference type="EMBL" id="QEA06054.1"/>
    </source>
</evidence>
<keyword evidence="4 7" id="KW-0812">Transmembrane</keyword>
<dbReference type="InterPro" id="IPR004681">
    <property type="entry name" value="TRAP_DctM"/>
</dbReference>
<dbReference type="GO" id="GO:0005886">
    <property type="term" value="C:plasma membrane"/>
    <property type="evidence" value="ECO:0007669"/>
    <property type="project" value="UniProtKB-SubCell"/>
</dbReference>
<feature type="transmembrane region" description="Helical" evidence="7">
    <location>
        <begin position="145"/>
        <end position="168"/>
    </location>
</feature>
<dbReference type="GO" id="GO:0022857">
    <property type="term" value="F:transmembrane transporter activity"/>
    <property type="evidence" value="ECO:0007669"/>
    <property type="project" value="TreeGrafter"/>
</dbReference>
<dbReference type="PIRSF" id="PIRSF006066">
    <property type="entry name" value="HI0050"/>
    <property type="match status" value="1"/>
</dbReference>
<proteinExistence type="predicted"/>